<dbReference type="STRING" id="930992.A0A0D0B328"/>
<reference evidence="5" key="2">
    <citation type="submission" date="2015-01" db="EMBL/GenBank/DDBJ databases">
        <title>Evolutionary Origins and Diversification of the Mycorrhizal Mutualists.</title>
        <authorList>
            <consortium name="DOE Joint Genome Institute"/>
            <consortium name="Mycorrhizal Genomics Consortium"/>
            <person name="Kohler A."/>
            <person name="Kuo A."/>
            <person name="Nagy L.G."/>
            <person name="Floudas D."/>
            <person name="Copeland A."/>
            <person name="Barry K.W."/>
            <person name="Cichocki N."/>
            <person name="Veneault-Fourrey C."/>
            <person name="LaButti K."/>
            <person name="Lindquist E.A."/>
            <person name="Lipzen A."/>
            <person name="Lundell T."/>
            <person name="Morin E."/>
            <person name="Murat C."/>
            <person name="Riley R."/>
            <person name="Ohm R."/>
            <person name="Sun H."/>
            <person name="Tunlid A."/>
            <person name="Henrissat B."/>
            <person name="Grigoriev I.V."/>
            <person name="Hibbett D.S."/>
            <person name="Martin F."/>
        </authorList>
    </citation>
    <scope>NUCLEOTIDE SEQUENCE [LARGE SCALE GENOMIC DNA]</scope>
    <source>
        <strain evidence="5">UH-Slu-Lm8-n1</strain>
    </source>
</reference>
<dbReference type="PROSITE" id="PS50082">
    <property type="entry name" value="WD_REPEATS_2"/>
    <property type="match status" value="2"/>
</dbReference>
<dbReference type="PANTHER" id="PTHR19848:SF8">
    <property type="entry name" value="F-BOX AND WD REPEAT DOMAIN CONTAINING 7"/>
    <property type="match status" value="1"/>
</dbReference>
<feature type="repeat" description="WD" evidence="3">
    <location>
        <begin position="53"/>
        <end position="94"/>
    </location>
</feature>
<dbReference type="InterPro" id="IPR001680">
    <property type="entry name" value="WD40_rpt"/>
</dbReference>
<dbReference type="HOGENOM" id="CLU_1987021_0_0_1"/>
<dbReference type="PANTHER" id="PTHR19848">
    <property type="entry name" value="WD40 REPEAT PROTEIN"/>
    <property type="match status" value="1"/>
</dbReference>
<dbReference type="InterPro" id="IPR036322">
    <property type="entry name" value="WD40_repeat_dom_sf"/>
</dbReference>
<keyword evidence="5" id="KW-1185">Reference proteome</keyword>
<dbReference type="PROSITE" id="PS50294">
    <property type="entry name" value="WD_REPEATS_REGION"/>
    <property type="match status" value="2"/>
</dbReference>
<proteinExistence type="predicted"/>
<dbReference type="SMART" id="SM00320">
    <property type="entry name" value="WD40"/>
    <property type="match status" value="2"/>
</dbReference>
<dbReference type="InterPro" id="IPR015943">
    <property type="entry name" value="WD40/YVTN_repeat-like_dom_sf"/>
</dbReference>
<keyword evidence="1 3" id="KW-0853">WD repeat</keyword>
<sequence>APTGAQLGSPLRAHSGHIVSLAIFPDGEPIASASVDATPRLWSTTIRKPFGRVLQHAKRVSAIAFSPNGQLVATGVRDNTIFLWDISQESTIMTNSVSPSFVSPASDITSYVDQEIICVWFIKQHI</sequence>
<dbReference type="Proteomes" id="UP000054485">
    <property type="component" value="Unassembled WGS sequence"/>
</dbReference>
<dbReference type="Pfam" id="PF00400">
    <property type="entry name" value="WD40"/>
    <property type="match status" value="2"/>
</dbReference>
<reference evidence="4 5" key="1">
    <citation type="submission" date="2014-04" db="EMBL/GenBank/DDBJ databases">
        <authorList>
            <consortium name="DOE Joint Genome Institute"/>
            <person name="Kuo A."/>
            <person name="Ruytinx J."/>
            <person name="Rineau F."/>
            <person name="Colpaert J."/>
            <person name="Kohler A."/>
            <person name="Nagy L.G."/>
            <person name="Floudas D."/>
            <person name="Copeland A."/>
            <person name="Barry K.W."/>
            <person name="Cichocki N."/>
            <person name="Veneault-Fourrey C."/>
            <person name="LaButti K."/>
            <person name="Lindquist E.A."/>
            <person name="Lipzen A."/>
            <person name="Lundell T."/>
            <person name="Morin E."/>
            <person name="Murat C."/>
            <person name="Sun H."/>
            <person name="Tunlid A."/>
            <person name="Henrissat B."/>
            <person name="Grigoriev I.V."/>
            <person name="Hibbett D.S."/>
            <person name="Martin F."/>
            <person name="Nordberg H.P."/>
            <person name="Cantor M.N."/>
            <person name="Hua S.X."/>
        </authorList>
    </citation>
    <scope>NUCLEOTIDE SEQUENCE [LARGE SCALE GENOMIC DNA]</scope>
    <source>
        <strain evidence="4 5">UH-Slu-Lm8-n1</strain>
    </source>
</reference>
<feature type="repeat" description="WD" evidence="3">
    <location>
        <begin position="11"/>
        <end position="43"/>
    </location>
</feature>
<dbReference type="Gene3D" id="2.130.10.10">
    <property type="entry name" value="YVTN repeat-like/Quinoprotein amine dehydrogenase"/>
    <property type="match status" value="1"/>
</dbReference>
<dbReference type="AlphaFoldDB" id="A0A0D0B328"/>
<feature type="non-terminal residue" evidence="4">
    <location>
        <position position="1"/>
    </location>
</feature>
<dbReference type="InterPro" id="IPR019775">
    <property type="entry name" value="WD40_repeat_CS"/>
</dbReference>
<protein>
    <recommendedName>
        <fullName evidence="6">WD40 repeat-like protein</fullName>
    </recommendedName>
</protein>
<name>A0A0D0B328_9AGAM</name>
<gene>
    <name evidence="4" type="ORF">CY34DRAFT_91181</name>
</gene>
<keyword evidence="2" id="KW-0677">Repeat</keyword>
<dbReference type="InParanoid" id="A0A0D0B328"/>
<dbReference type="OrthoDB" id="2654985at2759"/>
<dbReference type="SUPFAM" id="SSF50978">
    <property type="entry name" value="WD40 repeat-like"/>
    <property type="match status" value="1"/>
</dbReference>
<evidence type="ECO:0000256" key="3">
    <source>
        <dbReference type="PROSITE-ProRule" id="PRU00221"/>
    </source>
</evidence>
<dbReference type="EMBL" id="KN835399">
    <property type="protein sequence ID" value="KIK38333.1"/>
    <property type="molecule type" value="Genomic_DNA"/>
</dbReference>
<evidence type="ECO:0008006" key="6">
    <source>
        <dbReference type="Google" id="ProtNLM"/>
    </source>
</evidence>
<evidence type="ECO:0000313" key="5">
    <source>
        <dbReference type="Proteomes" id="UP000054485"/>
    </source>
</evidence>
<organism evidence="4 5">
    <name type="scientific">Suillus luteus UH-Slu-Lm8-n1</name>
    <dbReference type="NCBI Taxonomy" id="930992"/>
    <lineage>
        <taxon>Eukaryota</taxon>
        <taxon>Fungi</taxon>
        <taxon>Dikarya</taxon>
        <taxon>Basidiomycota</taxon>
        <taxon>Agaricomycotina</taxon>
        <taxon>Agaricomycetes</taxon>
        <taxon>Agaricomycetidae</taxon>
        <taxon>Boletales</taxon>
        <taxon>Suillineae</taxon>
        <taxon>Suillaceae</taxon>
        <taxon>Suillus</taxon>
    </lineage>
</organism>
<evidence type="ECO:0000256" key="1">
    <source>
        <dbReference type="ARBA" id="ARBA00022574"/>
    </source>
</evidence>
<dbReference type="PROSITE" id="PS00678">
    <property type="entry name" value="WD_REPEATS_1"/>
    <property type="match status" value="1"/>
</dbReference>
<evidence type="ECO:0000313" key="4">
    <source>
        <dbReference type="EMBL" id="KIK38333.1"/>
    </source>
</evidence>
<accession>A0A0D0B328</accession>
<evidence type="ECO:0000256" key="2">
    <source>
        <dbReference type="ARBA" id="ARBA00022737"/>
    </source>
</evidence>